<keyword evidence="3" id="KW-0238">DNA-binding</keyword>
<dbReference type="PANTHER" id="PTHR30537:SF68">
    <property type="entry name" value="TRANSCRIPTIONAL REGULATOR-RELATED"/>
    <property type="match status" value="1"/>
</dbReference>
<protein>
    <submittedName>
        <fullName evidence="6">Helix-turn-helix, Fis-type</fullName>
    </submittedName>
</protein>
<dbReference type="PANTHER" id="PTHR30537">
    <property type="entry name" value="HTH-TYPE TRANSCRIPTIONAL REGULATOR"/>
    <property type="match status" value="1"/>
</dbReference>
<accession>B8CTV3</accession>
<proteinExistence type="inferred from homology"/>
<dbReference type="Pfam" id="PF00126">
    <property type="entry name" value="HTH_1"/>
    <property type="match status" value="1"/>
</dbReference>
<dbReference type="InterPro" id="IPR036388">
    <property type="entry name" value="WH-like_DNA-bd_sf"/>
</dbReference>
<evidence type="ECO:0000313" key="6">
    <source>
        <dbReference type="EMBL" id="ACJ31347.1"/>
    </source>
</evidence>
<dbReference type="GO" id="GO:0006351">
    <property type="term" value="P:DNA-templated transcription"/>
    <property type="evidence" value="ECO:0007669"/>
    <property type="project" value="TreeGrafter"/>
</dbReference>
<dbReference type="SUPFAM" id="SSF53850">
    <property type="entry name" value="Periplasmic binding protein-like II"/>
    <property type="match status" value="1"/>
</dbReference>
<keyword evidence="4" id="KW-0804">Transcription</keyword>
<dbReference type="Gene3D" id="3.40.190.290">
    <property type="match status" value="1"/>
</dbReference>
<dbReference type="STRING" id="225849.swp_4711"/>
<evidence type="ECO:0000313" key="7">
    <source>
        <dbReference type="Proteomes" id="UP000000753"/>
    </source>
</evidence>
<dbReference type="Proteomes" id="UP000000753">
    <property type="component" value="Chromosome"/>
</dbReference>
<reference evidence="6 7" key="1">
    <citation type="journal article" date="2008" name="PLoS ONE">
        <title>Environmental adaptation: genomic analysis of the piezotolerant and psychrotolerant deep-sea iron reducing bacterium Shewanella piezotolerans WP3.</title>
        <authorList>
            <person name="Wang F."/>
            <person name="Wang J."/>
            <person name="Jian H."/>
            <person name="Zhang B."/>
            <person name="Li S."/>
            <person name="Wang F."/>
            <person name="Zeng X."/>
            <person name="Gao L."/>
            <person name="Bartlett D.H."/>
            <person name="Yu J."/>
            <person name="Hu S."/>
            <person name="Xiao X."/>
        </authorList>
    </citation>
    <scope>NUCLEOTIDE SEQUENCE [LARGE SCALE GENOMIC DNA]</scope>
    <source>
        <strain evidence="7">WP3 / JCM 13877</strain>
    </source>
</reference>
<dbReference type="Gene3D" id="1.10.10.10">
    <property type="entry name" value="Winged helix-like DNA-binding domain superfamily/Winged helix DNA-binding domain"/>
    <property type="match status" value="1"/>
</dbReference>
<dbReference type="InterPro" id="IPR036390">
    <property type="entry name" value="WH_DNA-bd_sf"/>
</dbReference>
<gene>
    <name evidence="6" type="ordered locus">swp_4711</name>
</gene>
<dbReference type="SUPFAM" id="SSF46785">
    <property type="entry name" value="Winged helix' DNA-binding domain"/>
    <property type="match status" value="1"/>
</dbReference>
<dbReference type="AlphaFoldDB" id="B8CTV3"/>
<dbReference type="eggNOG" id="COG0583">
    <property type="taxonomic scope" value="Bacteria"/>
</dbReference>
<dbReference type="OrthoDB" id="9786526at2"/>
<dbReference type="EMBL" id="CP000472">
    <property type="protein sequence ID" value="ACJ31347.1"/>
    <property type="molecule type" value="Genomic_DNA"/>
</dbReference>
<comment type="similarity">
    <text evidence="1">Belongs to the LysR transcriptional regulatory family.</text>
</comment>
<dbReference type="InterPro" id="IPR005119">
    <property type="entry name" value="LysR_subst-bd"/>
</dbReference>
<organism evidence="6 7">
    <name type="scientific">Shewanella piezotolerans (strain WP3 / JCM 13877)</name>
    <dbReference type="NCBI Taxonomy" id="225849"/>
    <lineage>
        <taxon>Bacteria</taxon>
        <taxon>Pseudomonadati</taxon>
        <taxon>Pseudomonadota</taxon>
        <taxon>Gammaproteobacteria</taxon>
        <taxon>Alteromonadales</taxon>
        <taxon>Shewanellaceae</taxon>
        <taxon>Shewanella</taxon>
    </lineage>
</organism>
<dbReference type="GO" id="GO:0003700">
    <property type="term" value="F:DNA-binding transcription factor activity"/>
    <property type="evidence" value="ECO:0007669"/>
    <property type="project" value="InterPro"/>
</dbReference>
<keyword evidence="7" id="KW-1185">Reference proteome</keyword>
<evidence type="ECO:0000256" key="3">
    <source>
        <dbReference type="ARBA" id="ARBA00023125"/>
    </source>
</evidence>
<dbReference type="FunFam" id="1.10.10.10:FF:000396">
    <property type="entry name" value="LysR family transcriptional regulator"/>
    <property type="match status" value="1"/>
</dbReference>
<dbReference type="CDD" id="cd08422">
    <property type="entry name" value="PBP2_CrgA_like"/>
    <property type="match status" value="1"/>
</dbReference>
<dbReference type="Pfam" id="PF03466">
    <property type="entry name" value="LysR_substrate"/>
    <property type="match status" value="1"/>
</dbReference>
<sequence length="310" mass="35146">MDLNRVQMFAQVVEQGSFTKAAKALGITKATVSRKIAELEADAGVQLLFRTTRALKLTEAGANYYNRVHHILSELQNAEDQLSASQQTITGHLKIICPIELGQLYFGQILARFLNAYPQITIDAELTNRKVDVIGEGVDFLFQITEKRNEALQTYALLNTPKVLMASPKYLAKHGTPQIPEDLSQHQCIRLSTPYVDNSWSLFNGEKWVTFEPKSRLETNNITLVREAAIEGLGIATVPMIIASEAIENGSLVTVLQDYPMKQNLITISMPKRVYLPRKYRVFTEFLYKNLFQNWHEQVIDVPDFICRPE</sequence>
<keyword evidence="2" id="KW-0805">Transcription regulation</keyword>
<evidence type="ECO:0000259" key="5">
    <source>
        <dbReference type="PROSITE" id="PS50931"/>
    </source>
</evidence>
<dbReference type="InterPro" id="IPR058163">
    <property type="entry name" value="LysR-type_TF_proteobact-type"/>
</dbReference>
<dbReference type="HOGENOM" id="CLU_039613_16_2_6"/>
<dbReference type="RefSeq" id="WP_020914677.1">
    <property type="nucleotide sequence ID" value="NC_011566.1"/>
</dbReference>
<dbReference type="PROSITE" id="PS50931">
    <property type="entry name" value="HTH_LYSR"/>
    <property type="match status" value="1"/>
</dbReference>
<evidence type="ECO:0000256" key="2">
    <source>
        <dbReference type="ARBA" id="ARBA00023015"/>
    </source>
</evidence>
<dbReference type="GO" id="GO:0043565">
    <property type="term" value="F:sequence-specific DNA binding"/>
    <property type="evidence" value="ECO:0007669"/>
    <property type="project" value="TreeGrafter"/>
</dbReference>
<evidence type="ECO:0000256" key="4">
    <source>
        <dbReference type="ARBA" id="ARBA00023163"/>
    </source>
</evidence>
<evidence type="ECO:0000256" key="1">
    <source>
        <dbReference type="ARBA" id="ARBA00009437"/>
    </source>
</evidence>
<name>B8CTV3_SHEPW</name>
<feature type="domain" description="HTH lysR-type" evidence="5">
    <location>
        <begin position="1"/>
        <end position="58"/>
    </location>
</feature>
<dbReference type="KEGG" id="swp:swp_4711"/>
<dbReference type="InterPro" id="IPR000847">
    <property type="entry name" value="LysR_HTH_N"/>
</dbReference>